<evidence type="ECO:0000256" key="1">
    <source>
        <dbReference type="ARBA" id="ARBA00012107"/>
    </source>
</evidence>
<dbReference type="SUPFAM" id="SSF82549">
    <property type="entry name" value="DAK1/DegV-like"/>
    <property type="match status" value="1"/>
</dbReference>
<comment type="catalytic activity">
    <reaction evidence="13">
        <text>D-glyceraldehyde + ATP = D-glyceraldehyde 3-phosphate + ADP + H(+)</text>
        <dbReference type="Rhea" id="RHEA:13941"/>
        <dbReference type="ChEBI" id="CHEBI:15378"/>
        <dbReference type="ChEBI" id="CHEBI:17378"/>
        <dbReference type="ChEBI" id="CHEBI:30616"/>
        <dbReference type="ChEBI" id="CHEBI:59776"/>
        <dbReference type="ChEBI" id="CHEBI:456216"/>
        <dbReference type="EC" id="2.7.1.28"/>
    </reaction>
</comment>
<evidence type="ECO:0000259" key="16">
    <source>
        <dbReference type="PROSITE" id="PS51480"/>
    </source>
</evidence>
<dbReference type="SUPFAM" id="SSF101473">
    <property type="entry name" value="DhaL-like"/>
    <property type="match status" value="1"/>
</dbReference>
<dbReference type="PROSITE" id="PS51481">
    <property type="entry name" value="DHAK"/>
    <property type="match status" value="1"/>
</dbReference>
<dbReference type="PANTHER" id="PTHR28629:SF4">
    <property type="entry name" value="TRIOKINASE_FMN CYCLASE"/>
    <property type="match status" value="1"/>
</dbReference>
<protein>
    <recommendedName>
        <fullName evidence="4">Triokinase/FMN cyclase</fullName>
        <ecNumber evidence="2">2.7.1.28</ecNumber>
        <ecNumber evidence="1">2.7.1.29</ecNumber>
        <ecNumber evidence="3">4.6.1.15</ecNumber>
    </recommendedName>
    <alternativeName>
        <fullName evidence="10">Bifunctional ATP-dependent dihydroxyacetone kinase/FAD-AMP lyase (cyclizing)</fullName>
    </alternativeName>
</protein>
<dbReference type="InterPro" id="IPR004006">
    <property type="entry name" value="DhaK_dom"/>
</dbReference>
<keyword evidence="6" id="KW-0547">Nucleotide-binding</keyword>
<evidence type="ECO:0000256" key="13">
    <source>
        <dbReference type="ARBA" id="ARBA00047974"/>
    </source>
</evidence>
<dbReference type="EnsemblMetazoa" id="AALFPA23_021962.R32506">
    <property type="protein sequence ID" value="AALFPA23_021962.P32506"/>
    <property type="gene ID" value="AALFPA23_021962"/>
</dbReference>
<dbReference type="InterPro" id="IPR036117">
    <property type="entry name" value="DhaL_dom_sf"/>
</dbReference>
<evidence type="ECO:0000313" key="18">
    <source>
        <dbReference type="EnsemblMetazoa" id="AALFPA23_021962.P32506"/>
    </source>
</evidence>
<evidence type="ECO:0000256" key="6">
    <source>
        <dbReference type="ARBA" id="ARBA00022741"/>
    </source>
</evidence>
<comment type="catalytic activity">
    <reaction evidence="15">
        <text>dihydroxyacetone + ATP = dihydroxyacetone phosphate + ADP + H(+)</text>
        <dbReference type="Rhea" id="RHEA:15773"/>
        <dbReference type="ChEBI" id="CHEBI:15378"/>
        <dbReference type="ChEBI" id="CHEBI:16016"/>
        <dbReference type="ChEBI" id="CHEBI:30616"/>
        <dbReference type="ChEBI" id="CHEBI:57642"/>
        <dbReference type="ChEBI" id="CHEBI:456216"/>
        <dbReference type="EC" id="2.7.1.29"/>
    </reaction>
</comment>
<evidence type="ECO:0000256" key="7">
    <source>
        <dbReference type="ARBA" id="ARBA00022777"/>
    </source>
</evidence>
<proteinExistence type="predicted"/>
<evidence type="ECO:0000256" key="12">
    <source>
        <dbReference type="ARBA" id="ARBA00046681"/>
    </source>
</evidence>
<comment type="catalytic activity">
    <reaction evidence="14">
        <text>FAD = riboflavin cyclic-4',5'-phosphate + AMP + H(+)</text>
        <dbReference type="Rhea" id="RHEA:13729"/>
        <dbReference type="ChEBI" id="CHEBI:15378"/>
        <dbReference type="ChEBI" id="CHEBI:57692"/>
        <dbReference type="ChEBI" id="CHEBI:76202"/>
        <dbReference type="ChEBI" id="CHEBI:456215"/>
        <dbReference type="EC" id="4.6.1.15"/>
    </reaction>
</comment>
<evidence type="ECO:0000256" key="11">
    <source>
        <dbReference type="ARBA" id="ARBA00045490"/>
    </source>
</evidence>
<dbReference type="SMART" id="SM01120">
    <property type="entry name" value="Dak2"/>
    <property type="match status" value="1"/>
</dbReference>
<dbReference type="Pfam" id="PF02733">
    <property type="entry name" value="Dak1"/>
    <property type="match status" value="1"/>
</dbReference>
<dbReference type="Gene3D" id="3.30.1180.20">
    <property type="entry name" value="Dihydroxyacetone kinase, domain 2"/>
    <property type="match status" value="1"/>
</dbReference>
<evidence type="ECO:0000256" key="5">
    <source>
        <dbReference type="ARBA" id="ARBA00022679"/>
    </source>
</evidence>
<reference evidence="18" key="2">
    <citation type="submission" date="2025-05" db="UniProtKB">
        <authorList>
            <consortium name="EnsemblMetazoa"/>
        </authorList>
    </citation>
    <scope>IDENTIFICATION</scope>
    <source>
        <strain evidence="18">Foshan</strain>
    </source>
</reference>
<keyword evidence="9" id="KW-0170">Cobalt</keyword>
<evidence type="ECO:0000256" key="14">
    <source>
        <dbReference type="ARBA" id="ARBA00048526"/>
    </source>
</evidence>
<accession>A0ABM1ZV62</accession>
<organism evidence="18 19">
    <name type="scientific">Aedes albopictus</name>
    <name type="common">Asian tiger mosquito</name>
    <name type="synonym">Stegomyia albopicta</name>
    <dbReference type="NCBI Taxonomy" id="7160"/>
    <lineage>
        <taxon>Eukaryota</taxon>
        <taxon>Metazoa</taxon>
        <taxon>Ecdysozoa</taxon>
        <taxon>Arthropoda</taxon>
        <taxon>Hexapoda</taxon>
        <taxon>Insecta</taxon>
        <taxon>Pterygota</taxon>
        <taxon>Neoptera</taxon>
        <taxon>Endopterygota</taxon>
        <taxon>Diptera</taxon>
        <taxon>Nematocera</taxon>
        <taxon>Culicoidea</taxon>
        <taxon>Culicidae</taxon>
        <taxon>Culicinae</taxon>
        <taxon>Aedini</taxon>
        <taxon>Aedes</taxon>
        <taxon>Stegomyia</taxon>
    </lineage>
</organism>
<dbReference type="Gene3D" id="3.40.50.10440">
    <property type="entry name" value="Dihydroxyacetone kinase, domain 1"/>
    <property type="match status" value="1"/>
</dbReference>
<dbReference type="EC" id="2.7.1.28" evidence="2"/>
<evidence type="ECO:0000256" key="10">
    <source>
        <dbReference type="ARBA" id="ARBA00032426"/>
    </source>
</evidence>
<dbReference type="PROSITE" id="PS51480">
    <property type="entry name" value="DHAL"/>
    <property type="match status" value="1"/>
</dbReference>
<evidence type="ECO:0000256" key="2">
    <source>
        <dbReference type="ARBA" id="ARBA00012110"/>
    </source>
</evidence>
<evidence type="ECO:0000256" key="4">
    <source>
        <dbReference type="ARBA" id="ARBA00018932"/>
    </source>
</evidence>
<dbReference type="Pfam" id="PF02734">
    <property type="entry name" value="Dak2"/>
    <property type="match status" value="1"/>
</dbReference>
<keyword evidence="19" id="KW-1185">Reference proteome</keyword>
<evidence type="ECO:0000313" key="19">
    <source>
        <dbReference type="Proteomes" id="UP000069940"/>
    </source>
</evidence>
<evidence type="ECO:0000256" key="15">
    <source>
        <dbReference type="ARBA" id="ARBA00048898"/>
    </source>
</evidence>
<evidence type="ECO:0000256" key="9">
    <source>
        <dbReference type="ARBA" id="ARBA00023285"/>
    </source>
</evidence>
<keyword evidence="8" id="KW-0067">ATP-binding</keyword>
<dbReference type="InterPro" id="IPR004007">
    <property type="entry name" value="DhaL_dom"/>
</dbReference>
<dbReference type="PANTHER" id="PTHR28629">
    <property type="entry name" value="TRIOKINASE/FMN CYCLASE"/>
    <property type="match status" value="1"/>
</dbReference>
<dbReference type="Proteomes" id="UP000069940">
    <property type="component" value="Unassembled WGS sequence"/>
</dbReference>
<dbReference type="GeneID" id="109412500"/>
<feature type="domain" description="DhaL" evidence="16">
    <location>
        <begin position="366"/>
        <end position="574"/>
    </location>
</feature>
<dbReference type="RefSeq" id="XP_019541664.3">
    <property type="nucleotide sequence ID" value="XM_019686119.3"/>
</dbReference>
<reference evidence="19" key="1">
    <citation type="journal article" date="2015" name="Proc. Natl. Acad. Sci. U.S.A.">
        <title>Genome sequence of the Asian Tiger mosquito, Aedes albopictus, reveals insights into its biology, genetics, and evolution.</title>
        <authorList>
            <person name="Chen X.G."/>
            <person name="Jiang X."/>
            <person name="Gu J."/>
            <person name="Xu M."/>
            <person name="Wu Y."/>
            <person name="Deng Y."/>
            <person name="Zhang C."/>
            <person name="Bonizzoni M."/>
            <person name="Dermauw W."/>
            <person name="Vontas J."/>
            <person name="Armbruster P."/>
            <person name="Huang X."/>
            <person name="Yang Y."/>
            <person name="Zhang H."/>
            <person name="He W."/>
            <person name="Peng H."/>
            <person name="Liu Y."/>
            <person name="Wu K."/>
            <person name="Chen J."/>
            <person name="Lirakis M."/>
            <person name="Topalis P."/>
            <person name="Van Leeuwen T."/>
            <person name="Hall A.B."/>
            <person name="Jiang X."/>
            <person name="Thorpe C."/>
            <person name="Mueller R.L."/>
            <person name="Sun C."/>
            <person name="Waterhouse R.M."/>
            <person name="Yan G."/>
            <person name="Tu Z.J."/>
            <person name="Fang X."/>
            <person name="James A.A."/>
        </authorList>
    </citation>
    <scope>NUCLEOTIDE SEQUENCE [LARGE SCALE GENOMIC DNA]</scope>
    <source>
        <strain evidence="19">Foshan</strain>
    </source>
</reference>
<evidence type="ECO:0000256" key="8">
    <source>
        <dbReference type="ARBA" id="ARBA00022840"/>
    </source>
</evidence>
<keyword evidence="7" id="KW-0418">Kinase</keyword>
<dbReference type="InterPro" id="IPR050861">
    <property type="entry name" value="Dihydroxyacetone_Kinase"/>
</dbReference>
<evidence type="ECO:0000256" key="3">
    <source>
        <dbReference type="ARBA" id="ARBA00012578"/>
    </source>
</evidence>
<dbReference type="EC" id="2.7.1.29" evidence="1"/>
<name>A0ABM1ZV62_AEDAL</name>
<evidence type="ECO:0000259" key="17">
    <source>
        <dbReference type="PROSITE" id="PS51481"/>
    </source>
</evidence>
<comment type="function">
    <text evidence="11">Catalyzes both the phosphorylation of dihydroxyacetone and of glyceraldehyde, and the splitting of ribonucleoside diphosphate-X compounds among which FAD is the best substrate. Represses IFIH1-mediated cellular antiviral response.</text>
</comment>
<dbReference type="Gene3D" id="1.25.40.340">
    <property type="match status" value="1"/>
</dbReference>
<dbReference type="EC" id="4.6.1.15" evidence="3"/>
<keyword evidence="5" id="KW-0808">Transferase</keyword>
<comment type="subunit">
    <text evidence="12">Homodimer. Interacts with IFIH1 (via the CARD domains), the interaction is inhibited by viral infection.</text>
</comment>
<feature type="domain" description="DhaK" evidence="17">
    <location>
        <begin position="1"/>
        <end position="325"/>
    </location>
</feature>
<sequence length="582" mass="63614">MLQNVSTSLAGFVRANNGLRYMSDRNCILRREEQLLSKRGKVKLISGGGSGHEPAHNGYVGKGMLDAAVCGDVFCSPSATSIVDCLRMVAGPDESVLFIVNNYTGDRLNFGLAVERARSQYGYKHLEILLNDDDCSIMESMARKSVGKRGLAGCVLLIKMLGAMAELGYSMEEIVHFGKGLLQKGYIATFGFTFDVIDGKLQNVELGKGLHGEPGVYKMDHCNGFESIIYFALDRIAAKIAPYSDNDVVVLVNNLGGTSELMLGVFMSNLLPMLANDYNVKRVYVGNYFTSLSQSGLSVTLLNLKYSDKVLQYLDFKVQIASTLFGGQPSYGLPPSEVFNFEDRKEYQTNGNDCEFKLCFEESSRTTIRHVLKNIGCTLLENRDLLNTYDRECGDGDTGTTIANGATALLASLESTLDVLHPAKMLQQLSQIMQLTIGGTSGAIYGLFLHAASIAFEEADNDSKIAVNHWLSALTSGNKAIMQYALTELGDRTMLDVLKRGEDELLNAILHNLPTLRCVEIFAWACEKEATNTRKMVPKSGRAAYCAAQSGRADFEHPDPGAYAVALWARALCVGYKKSCAE</sequence>